<dbReference type="InterPro" id="IPR010105">
    <property type="entry name" value="TonB_sidphr_rcpt"/>
</dbReference>
<comment type="similarity">
    <text evidence="2 14 15">Belongs to the TonB-dependent receptor family.</text>
</comment>
<keyword evidence="5" id="KW-0410">Iron transport</keyword>
<dbReference type="Pfam" id="PF00593">
    <property type="entry name" value="TonB_dep_Rec_b-barrel"/>
    <property type="match status" value="1"/>
</dbReference>
<keyword evidence="20" id="KW-1185">Reference proteome</keyword>
<proteinExistence type="inferred from homology"/>
<dbReference type="InterPro" id="IPR039426">
    <property type="entry name" value="TonB-dep_rcpt-like"/>
</dbReference>
<keyword evidence="4 14" id="KW-1134">Transmembrane beta strand</keyword>
<keyword evidence="11 14" id="KW-0472">Membrane</keyword>
<accession>A0A916ZX61</accession>
<organism evidence="19 20">
    <name type="scientific">Primorskyibacter flagellatus</name>
    <dbReference type="NCBI Taxonomy" id="1387277"/>
    <lineage>
        <taxon>Bacteria</taxon>
        <taxon>Pseudomonadati</taxon>
        <taxon>Pseudomonadota</taxon>
        <taxon>Alphaproteobacteria</taxon>
        <taxon>Rhodobacterales</taxon>
        <taxon>Roseobacteraceae</taxon>
        <taxon>Primorskyibacter</taxon>
    </lineage>
</organism>
<dbReference type="Gene3D" id="2.170.130.10">
    <property type="entry name" value="TonB-dependent receptor, plug domain"/>
    <property type="match status" value="1"/>
</dbReference>
<dbReference type="NCBIfam" id="TIGR01783">
    <property type="entry name" value="TonB-siderophor"/>
    <property type="match status" value="1"/>
</dbReference>
<feature type="domain" description="TonB-dependent receptor-like beta-barrel" evidence="17">
    <location>
        <begin position="254"/>
        <end position="681"/>
    </location>
</feature>
<dbReference type="PANTHER" id="PTHR32552">
    <property type="entry name" value="FERRICHROME IRON RECEPTOR-RELATED"/>
    <property type="match status" value="1"/>
</dbReference>
<dbReference type="InterPro" id="IPR037066">
    <property type="entry name" value="Plug_dom_sf"/>
</dbReference>
<dbReference type="GO" id="GO:0038023">
    <property type="term" value="F:signaling receptor activity"/>
    <property type="evidence" value="ECO:0007669"/>
    <property type="project" value="InterPro"/>
</dbReference>
<evidence type="ECO:0000256" key="10">
    <source>
        <dbReference type="ARBA" id="ARBA00023077"/>
    </source>
</evidence>
<comment type="subcellular location">
    <subcellularLocation>
        <location evidence="1 14">Cell outer membrane</location>
        <topology evidence="1 14">Multi-pass membrane protein</topology>
    </subcellularLocation>
</comment>
<dbReference type="InterPro" id="IPR036942">
    <property type="entry name" value="Beta-barrel_TonB_sf"/>
</dbReference>
<evidence type="ECO:0000256" key="7">
    <source>
        <dbReference type="ARBA" id="ARBA00022729"/>
    </source>
</evidence>
<dbReference type="Pfam" id="PF07715">
    <property type="entry name" value="Plug"/>
    <property type="match status" value="1"/>
</dbReference>
<evidence type="ECO:0000313" key="19">
    <source>
        <dbReference type="EMBL" id="GGE15737.1"/>
    </source>
</evidence>
<name>A0A916ZX61_9RHOB</name>
<evidence type="ECO:0000256" key="4">
    <source>
        <dbReference type="ARBA" id="ARBA00022452"/>
    </source>
</evidence>
<dbReference type="Gene3D" id="2.40.170.20">
    <property type="entry name" value="TonB-dependent receptor, beta-barrel domain"/>
    <property type="match status" value="1"/>
</dbReference>
<evidence type="ECO:0000256" key="13">
    <source>
        <dbReference type="ARBA" id="ARBA00023237"/>
    </source>
</evidence>
<dbReference type="EMBL" id="BMFJ01000001">
    <property type="protein sequence ID" value="GGE15737.1"/>
    <property type="molecule type" value="Genomic_DNA"/>
</dbReference>
<dbReference type="PANTHER" id="PTHR32552:SF68">
    <property type="entry name" value="FERRICHROME OUTER MEMBRANE TRANSPORTER_PHAGE RECEPTOR"/>
    <property type="match status" value="1"/>
</dbReference>
<evidence type="ECO:0000256" key="9">
    <source>
        <dbReference type="ARBA" id="ARBA00023065"/>
    </source>
</evidence>
<evidence type="ECO:0000256" key="16">
    <source>
        <dbReference type="SAM" id="SignalP"/>
    </source>
</evidence>
<keyword evidence="10 15" id="KW-0798">TonB box</keyword>
<comment type="caution">
    <text evidence="19">The sequence shown here is derived from an EMBL/GenBank/DDBJ whole genome shotgun (WGS) entry which is preliminary data.</text>
</comment>
<protein>
    <submittedName>
        <fullName evidence="19">Ligand-gated channel</fullName>
    </submittedName>
</protein>
<evidence type="ECO:0000256" key="8">
    <source>
        <dbReference type="ARBA" id="ARBA00023004"/>
    </source>
</evidence>
<reference evidence="20" key="1">
    <citation type="journal article" date="2019" name="Int. J. Syst. Evol. Microbiol.">
        <title>The Global Catalogue of Microorganisms (GCM) 10K type strain sequencing project: providing services to taxonomists for standard genome sequencing and annotation.</title>
        <authorList>
            <consortium name="The Broad Institute Genomics Platform"/>
            <consortium name="The Broad Institute Genome Sequencing Center for Infectious Disease"/>
            <person name="Wu L."/>
            <person name="Ma J."/>
        </authorList>
    </citation>
    <scope>NUCLEOTIDE SEQUENCE [LARGE SCALE GENOMIC DNA]</scope>
    <source>
        <strain evidence="20">CGMCC 1.12664</strain>
    </source>
</reference>
<feature type="signal peptide" evidence="16">
    <location>
        <begin position="1"/>
        <end position="37"/>
    </location>
</feature>
<dbReference type="PROSITE" id="PS52016">
    <property type="entry name" value="TONB_DEPENDENT_REC_3"/>
    <property type="match status" value="1"/>
</dbReference>
<dbReference type="GO" id="GO:0015891">
    <property type="term" value="P:siderophore transport"/>
    <property type="evidence" value="ECO:0007669"/>
    <property type="project" value="InterPro"/>
</dbReference>
<dbReference type="AlphaFoldDB" id="A0A916ZX61"/>
<keyword evidence="7 16" id="KW-0732">Signal</keyword>
<evidence type="ECO:0000256" key="15">
    <source>
        <dbReference type="RuleBase" id="RU003357"/>
    </source>
</evidence>
<dbReference type="GO" id="GO:0015344">
    <property type="term" value="F:siderophore uptake transmembrane transporter activity"/>
    <property type="evidence" value="ECO:0007669"/>
    <property type="project" value="TreeGrafter"/>
</dbReference>
<evidence type="ECO:0000256" key="11">
    <source>
        <dbReference type="ARBA" id="ARBA00023136"/>
    </source>
</evidence>
<keyword evidence="6 14" id="KW-0812">Transmembrane</keyword>
<feature type="domain" description="TonB-dependent receptor plug" evidence="18">
    <location>
        <begin position="82"/>
        <end position="179"/>
    </location>
</feature>
<keyword evidence="3 14" id="KW-0813">Transport</keyword>
<keyword evidence="8" id="KW-0408">Iron</keyword>
<gene>
    <name evidence="19" type="ORF">GCM10011360_00680</name>
</gene>
<dbReference type="SUPFAM" id="SSF56935">
    <property type="entry name" value="Porins"/>
    <property type="match status" value="1"/>
</dbReference>
<evidence type="ECO:0000256" key="1">
    <source>
        <dbReference type="ARBA" id="ARBA00004571"/>
    </source>
</evidence>
<keyword evidence="13 14" id="KW-0998">Cell outer membrane</keyword>
<dbReference type="RefSeq" id="WP_188475652.1">
    <property type="nucleotide sequence ID" value="NZ_BMFJ01000001.1"/>
</dbReference>
<dbReference type="InterPro" id="IPR000531">
    <property type="entry name" value="Beta-barrel_TonB"/>
</dbReference>
<feature type="chain" id="PRO_5037455905" evidence="16">
    <location>
        <begin position="38"/>
        <end position="710"/>
    </location>
</feature>
<evidence type="ECO:0000259" key="18">
    <source>
        <dbReference type="Pfam" id="PF07715"/>
    </source>
</evidence>
<evidence type="ECO:0000259" key="17">
    <source>
        <dbReference type="Pfam" id="PF00593"/>
    </source>
</evidence>
<dbReference type="GO" id="GO:0009279">
    <property type="term" value="C:cell outer membrane"/>
    <property type="evidence" value="ECO:0007669"/>
    <property type="project" value="UniProtKB-SubCell"/>
</dbReference>
<evidence type="ECO:0000256" key="2">
    <source>
        <dbReference type="ARBA" id="ARBA00009810"/>
    </source>
</evidence>
<sequence>MGSPSSHHTPSHGRPSRRLSLLLGCTALVAIPLTAVAQDTDEAGAYRLSPIIVNLSFDADDDAESTVAKELWTGGKVATSILDTPASVAVVTQKEITQRDADKVEDVLEYTPGIVTDYYGTDDRNDYYLVRGFQASTYRDGLTLGSMRGVREEPFAFERLEVMKGGNSTLFGTSDPGGTVNFVTKTPKFYRFGEVYGSYGSHDHAEIGFDVGDVMNEEGTVAYRFVGKVQDASLEYPNSRDDEKFLLGSVAYRPTDVTELTFSVDYLKRDGTPNSGGYPLDRIYDRDQFFGEPSFNYHDVERLTVSAGLRHEFENGLKLNANLRYSDLTDNFGYVYVNDSPTRTGTMVPRDYFGSDSTAEELIGNVILQYDTTVGAADSSTLAGFEFRDASTTSSSFYGNHTPIDTTNPVYTGAPTGYAPYSVQANSFTTKSVFLQQNLSFSDRVIVTVGARHDWLDITNTDRLAGTTTQASFSENSYRAALTYKVTDEISAYASYVQSVAPPSIGTQPERGAQYEAGIKYQPEAYNALFTASVYDLTKSNVVVPVNVPGVGIVRQTIGESRVRGIEFEARAELADGLTLSGGYSYQDSKYVRGVVRGVTVDGNQFATVPNHLASIWLTYDLPDTGSFGDVTVGIGARYIGPYYYNVYNNTGKSPAQTYIDASFSYSFAENTELTINVNNIFDRQYVVGRGTADYYNNGRTITAALRRTW</sequence>
<evidence type="ECO:0000313" key="20">
    <source>
        <dbReference type="Proteomes" id="UP000612855"/>
    </source>
</evidence>
<evidence type="ECO:0000256" key="14">
    <source>
        <dbReference type="PROSITE-ProRule" id="PRU01360"/>
    </source>
</evidence>
<evidence type="ECO:0000256" key="5">
    <source>
        <dbReference type="ARBA" id="ARBA00022496"/>
    </source>
</evidence>
<keyword evidence="9" id="KW-0406">Ion transport</keyword>
<dbReference type="Proteomes" id="UP000612855">
    <property type="component" value="Unassembled WGS sequence"/>
</dbReference>
<dbReference type="InterPro" id="IPR012910">
    <property type="entry name" value="Plug_dom"/>
</dbReference>
<evidence type="ECO:0000256" key="3">
    <source>
        <dbReference type="ARBA" id="ARBA00022448"/>
    </source>
</evidence>
<dbReference type="CDD" id="cd01347">
    <property type="entry name" value="ligand_gated_channel"/>
    <property type="match status" value="1"/>
</dbReference>
<evidence type="ECO:0000256" key="12">
    <source>
        <dbReference type="ARBA" id="ARBA00023170"/>
    </source>
</evidence>
<keyword evidence="12" id="KW-0675">Receptor</keyword>
<evidence type="ECO:0000256" key="6">
    <source>
        <dbReference type="ARBA" id="ARBA00022692"/>
    </source>
</evidence>